<comment type="caution">
    <text evidence="8">The sequence shown here is derived from an EMBL/GenBank/DDBJ whole genome shotgun (WGS) entry which is preliminary data.</text>
</comment>
<dbReference type="GO" id="GO:0005737">
    <property type="term" value="C:cytoplasm"/>
    <property type="evidence" value="ECO:0007669"/>
    <property type="project" value="UniProtKB-SubCell"/>
</dbReference>
<evidence type="ECO:0000256" key="2">
    <source>
        <dbReference type="ARBA" id="ARBA00010879"/>
    </source>
</evidence>
<dbReference type="PROSITE" id="PS51184">
    <property type="entry name" value="JMJC"/>
    <property type="match status" value="1"/>
</dbReference>
<gene>
    <name evidence="8" type="ORF">QTP70_020902</name>
</gene>
<dbReference type="Pfam" id="PF13621">
    <property type="entry name" value="Cupin_8"/>
    <property type="match status" value="1"/>
</dbReference>
<comment type="subcellular location">
    <subcellularLocation>
        <location evidence="1">Cytoplasm</location>
    </subcellularLocation>
</comment>
<organism evidence="8 9">
    <name type="scientific">Hemibagrus guttatus</name>
    <dbReference type="NCBI Taxonomy" id="175788"/>
    <lineage>
        <taxon>Eukaryota</taxon>
        <taxon>Metazoa</taxon>
        <taxon>Chordata</taxon>
        <taxon>Craniata</taxon>
        <taxon>Vertebrata</taxon>
        <taxon>Euteleostomi</taxon>
        <taxon>Actinopterygii</taxon>
        <taxon>Neopterygii</taxon>
        <taxon>Teleostei</taxon>
        <taxon>Ostariophysi</taxon>
        <taxon>Siluriformes</taxon>
        <taxon>Bagridae</taxon>
        <taxon>Hemibagrus</taxon>
    </lineage>
</organism>
<dbReference type="GO" id="GO:0004523">
    <property type="term" value="F:RNA-DNA hybrid ribonuclease activity"/>
    <property type="evidence" value="ECO:0007669"/>
    <property type="project" value="UniProtKB-EC"/>
</dbReference>
<dbReference type="PROSITE" id="PS50878">
    <property type="entry name" value="RT_POL"/>
    <property type="match status" value="1"/>
</dbReference>
<dbReference type="PANTHER" id="PTHR12461">
    <property type="entry name" value="HYPOXIA-INDUCIBLE FACTOR 1 ALPHA INHIBITOR-RELATED"/>
    <property type="match status" value="1"/>
</dbReference>
<evidence type="ECO:0000256" key="5">
    <source>
        <dbReference type="ARBA" id="ARBA00037342"/>
    </source>
</evidence>
<evidence type="ECO:0000256" key="4">
    <source>
        <dbReference type="ARBA" id="ARBA00022490"/>
    </source>
</evidence>
<dbReference type="InterPro" id="IPR041667">
    <property type="entry name" value="Cupin_8"/>
</dbReference>
<feature type="domain" description="JmjC" evidence="7">
    <location>
        <begin position="258"/>
        <end position="422"/>
    </location>
</feature>
<dbReference type="EMBL" id="JAUCMX010000006">
    <property type="protein sequence ID" value="KAK3543421.1"/>
    <property type="molecule type" value="Genomic_DNA"/>
</dbReference>
<evidence type="ECO:0000259" key="6">
    <source>
        <dbReference type="PROSITE" id="PS50878"/>
    </source>
</evidence>
<feature type="domain" description="Reverse transcriptase" evidence="6">
    <location>
        <begin position="1"/>
        <end position="144"/>
    </location>
</feature>
<reference evidence="8" key="1">
    <citation type="submission" date="2023-06" db="EMBL/GenBank/DDBJ databases">
        <title>Male Hemibagrus guttatus genome.</title>
        <authorList>
            <person name="Bian C."/>
        </authorList>
    </citation>
    <scope>NUCLEOTIDE SEQUENCE</scope>
    <source>
        <strain evidence="8">Male_cb2023</strain>
        <tissue evidence="8">Muscle</tissue>
    </source>
</reference>
<dbReference type="Gene3D" id="2.60.120.650">
    <property type="entry name" value="Cupin"/>
    <property type="match status" value="1"/>
</dbReference>
<comment type="similarity">
    <text evidence="2">Belongs to the beta type-B retroviral polymerase family. HERV class-II K(HML-2) pol subfamily.</text>
</comment>
<name>A0AAE0R575_9TELE</name>
<dbReference type="SMART" id="SM00558">
    <property type="entry name" value="JmjC"/>
    <property type="match status" value="1"/>
</dbReference>
<evidence type="ECO:0000313" key="9">
    <source>
        <dbReference type="Proteomes" id="UP001274896"/>
    </source>
</evidence>
<dbReference type="Proteomes" id="UP001274896">
    <property type="component" value="Unassembled WGS sequence"/>
</dbReference>
<dbReference type="SUPFAM" id="SSF51197">
    <property type="entry name" value="Clavaminate synthase-like"/>
    <property type="match status" value="1"/>
</dbReference>
<dbReference type="PANTHER" id="PTHR12461:SF43">
    <property type="entry name" value="HSPB1-ASSOCIATED PROTEIN 1"/>
    <property type="match status" value="1"/>
</dbReference>
<evidence type="ECO:0000256" key="1">
    <source>
        <dbReference type="ARBA" id="ARBA00004496"/>
    </source>
</evidence>
<dbReference type="InterPro" id="IPR000477">
    <property type="entry name" value="RT_dom"/>
</dbReference>
<dbReference type="SUPFAM" id="SSF56672">
    <property type="entry name" value="DNA/RNA polymerases"/>
    <property type="match status" value="1"/>
</dbReference>
<protein>
    <recommendedName>
        <fullName evidence="3">ribonuclease H</fullName>
        <ecNumber evidence="3">3.1.26.4</ecNumber>
    </recommendedName>
</protein>
<evidence type="ECO:0000259" key="7">
    <source>
        <dbReference type="PROSITE" id="PS51184"/>
    </source>
</evidence>
<dbReference type="AlphaFoldDB" id="A0AAE0R575"/>
<proteinExistence type="inferred from homology"/>
<dbReference type="InterPro" id="IPR003347">
    <property type="entry name" value="JmjC_dom"/>
</dbReference>
<dbReference type="InterPro" id="IPR043128">
    <property type="entry name" value="Rev_trsase/Diguanyl_cyclase"/>
</dbReference>
<dbReference type="Pfam" id="PF00078">
    <property type="entry name" value="RVT_1"/>
    <property type="match status" value="1"/>
</dbReference>
<comment type="function">
    <text evidence="5">May play a role in cellular stress response.</text>
</comment>
<evidence type="ECO:0000256" key="3">
    <source>
        <dbReference type="ARBA" id="ARBA00012180"/>
    </source>
</evidence>
<accession>A0AAE0R575</accession>
<evidence type="ECO:0000313" key="8">
    <source>
        <dbReference type="EMBL" id="KAK3543421.1"/>
    </source>
</evidence>
<dbReference type="InterPro" id="IPR043502">
    <property type="entry name" value="DNA/RNA_pol_sf"/>
</dbReference>
<dbReference type="EC" id="3.1.26.4" evidence="3"/>
<keyword evidence="9" id="KW-1185">Reference proteome</keyword>
<dbReference type="FunFam" id="2.60.120.650:FF:000018">
    <property type="entry name" value="HSPB1-associated protein 1 homolog"/>
    <property type="match status" value="1"/>
</dbReference>
<keyword evidence="4" id="KW-0963">Cytoplasm</keyword>
<sequence>MRKSGVAEKYVRVVQDMYERSRTVVRCAVGQTEEFKVELGLHQGSALSPFLFAMVMDQLSEEVRQESPWTMMFADDIVICSKSREQVEENLERWRFALERRGMKVSRSKTEYMCVNEREGSGTVRLQGEEVKKIQEFKYLGSTVQSRVWERVTSADMATKPFRPDEARRIMQILHKPAVFISMTDNWPGRHWTLEHLAVCVEKAVRFRIGKKCEKKAPLFETECSYLEATLEEFLCWTRGSDAASVGPFANYPLSEYWAYADYKYIALLFQDKTSVFKDIMWSDFGYPGLDGRESTLWVGTNGANTPCHLDSYGYNLVFQIQGRKRWHLFPPDDTECMYPTRIPYEESSVFSQVNVTHPDTHRFPAFRRARAHLVTLEPGQVLFVPRHWWHYVESVDPVTVSVNSWIDMEVDDEARIGEALTKTIICALKSKPSMDNKDNWLNPTEDGIFTHDENMQYLNLAVKAYMNKRRLHSEDLIRCPEQPSPSALKRDSSGHLKTPVTEPVTSFPLPFGPHLIPVTCHGDPSQKPSLTNPKEALISKDDTFFYTQRGTKTMNTDTHEKEEAIGVTQEEEEDGNAGVTRGRISTNDLLDCLLHPEVINLVTKLMIDRQKELH</sequence>
<dbReference type="Gene3D" id="3.30.70.270">
    <property type="match status" value="1"/>
</dbReference>